<dbReference type="PANTHER" id="PTHR12338:SF8">
    <property type="entry name" value="HEME_HEMOPEXIN-BINDING PROTEIN"/>
    <property type="match status" value="1"/>
</dbReference>
<dbReference type="InterPro" id="IPR008638">
    <property type="entry name" value="FhaB/CdiA-like_TPS"/>
</dbReference>
<keyword evidence="4" id="KW-0812">Transmembrane</keyword>
<dbReference type="Pfam" id="PF18676">
    <property type="entry name" value="MBG_2"/>
    <property type="match status" value="1"/>
</dbReference>
<sequence>MCNCKKCFEPEARMNRKPSIHPVLRPVALAVALLGPMLCWAQLPTGFERVHGDIGAPQTVGNTMTLQQSSGSAIVDWAGFSIGAGNTVQINQSMGAGSVLLNRVTGNGASEIAGSLLANGQVFLVNPNGVLFGAGAQISVGGLVASTLDIRNEDFLAGRYVFGPGASGFVSDAQVANAGSIRAAQGATVALLGQRVENTGQIVADGGTVALAAARQVELDFHGDGLTTFRLEAGGTPLEADVFNSGLLQADGGRVAVLAHETDAARLVVSQSGVVRARSLEQRAGEIVFSAGDGRMGLGGTLDASALATGTDGGSITLEAGTLQLLGTQVLASGQRGGTVTANAQSMLIDGDIRGSSEARISVDGVQQGGTIGLRAGELLALDRGVQLSADTSGAQGDGGRIDVISADRLHAYGQLSARGGAQGGNGGLIETSAAALHVDGIGVDASAGVGRAGTWRIDPHDITIRPGNASGDLSALTGSPPLADTVLQDGDLSAALNGGTSVSIGTGDAGTGDFYRGDIVMYAGTRIVYDQARGQQTLQLQAHRSVRSDVDVVIESTGNGGPLHVIFEADANGGGAATGGGQVSYSGDIHTNGGDVRMSGAWANPSNHGCSVCLDGGTIDTRQGRSDAGEGGAVVLQGHSSAGVAAGSAGVYVAGVQIQTSTGDVLVHGSSGNGSGVWLDAGAASGAAALIGTGSGALQLRGRGEASTGMPQGQGVVLASGARLAGGAGLVDVAGYADGAGLVVDTGSAIAGDAGVVLRAGNGGGGDAIVLDGTVRGGQWVNLRPGAVDAAGAATDAVAAPIRLEDGAAAGFALSAAELERVASPELVIGSDGHQGTITVASAVRRSGNLSLQNTGAADILLQAPLQAERLTLAAGRDVRQNGPQAGLQARDLVVRAGGSVALADGGVHRVERLAAEAGAALAFASAGPLQIVDGTGVGVAAAAQQLQPIVVEGLAGQSVQARTEAGNLSLLAPVRAAGRVDLVAAGTFQNPAAVGVQAGSGWRIWAGDWQGEQRGGLSGTGARPNLYGCSYLGTCSVSLPADANTFIYARQPLAVITIGDASRPYGQPDPAFGHAVSGLVLGDTGQGITGTVTSTATQASPPGRYAIEGSFQSAEGYLLRVDPGVLLVRDYSMPVPPDVIRQTPDTYLYDRNIVQAPICLASSNLLEPRSGADGDVLAREWARVRARPHLSNCVAVADERNGCADF</sequence>
<evidence type="ECO:0000313" key="7">
    <source>
        <dbReference type="Proteomes" id="UP000278006"/>
    </source>
</evidence>
<keyword evidence="2" id="KW-0964">Secreted</keyword>
<dbReference type="SUPFAM" id="SSF51126">
    <property type="entry name" value="Pectin lyase-like"/>
    <property type="match status" value="1"/>
</dbReference>
<dbReference type="GO" id="GO:0005576">
    <property type="term" value="C:extracellular region"/>
    <property type="evidence" value="ECO:0007669"/>
    <property type="project" value="UniProtKB-SubCell"/>
</dbReference>
<accession>A0A3M6QMP8</accession>
<evidence type="ECO:0000256" key="2">
    <source>
        <dbReference type="ARBA" id="ARBA00022525"/>
    </source>
</evidence>
<keyword evidence="4" id="KW-1133">Transmembrane helix</keyword>
<dbReference type="InterPro" id="IPR050909">
    <property type="entry name" value="Bact_Autotransporter_VF"/>
</dbReference>
<dbReference type="InterPro" id="IPR011050">
    <property type="entry name" value="Pectin_lyase_fold/virulence"/>
</dbReference>
<comment type="caution">
    <text evidence="6">The sequence shown here is derived from an EMBL/GenBank/DDBJ whole genome shotgun (WGS) entry which is preliminary data.</text>
</comment>
<feature type="transmembrane region" description="Helical" evidence="4">
    <location>
        <begin position="23"/>
        <end position="43"/>
    </location>
</feature>
<protein>
    <submittedName>
        <fullName evidence="6">Filamentous hemagglutinin N-terminal domain-containing protein</fullName>
    </submittedName>
</protein>
<dbReference type="NCBIfam" id="TIGR01901">
    <property type="entry name" value="adhes_NPXG"/>
    <property type="match status" value="1"/>
</dbReference>
<gene>
    <name evidence="6" type="ORF">D8I35_15700</name>
</gene>
<evidence type="ECO:0000259" key="5">
    <source>
        <dbReference type="SMART" id="SM00912"/>
    </source>
</evidence>
<dbReference type="InterPro" id="IPR012334">
    <property type="entry name" value="Pectin_lyas_fold"/>
</dbReference>
<keyword evidence="7" id="KW-1185">Reference proteome</keyword>
<evidence type="ECO:0000256" key="3">
    <source>
        <dbReference type="ARBA" id="ARBA00022729"/>
    </source>
</evidence>
<dbReference type="AlphaFoldDB" id="A0A3M6QMP8"/>
<keyword evidence="4" id="KW-0472">Membrane</keyword>
<dbReference type="InterPro" id="IPR041286">
    <property type="entry name" value="MBG_2"/>
</dbReference>
<dbReference type="Pfam" id="PF05860">
    <property type="entry name" value="TPS"/>
    <property type="match status" value="1"/>
</dbReference>
<comment type="subcellular location">
    <subcellularLocation>
        <location evidence="1">Secreted</location>
    </subcellularLocation>
</comment>
<keyword evidence="3" id="KW-0732">Signal</keyword>
<dbReference type="PANTHER" id="PTHR12338">
    <property type="entry name" value="AUTOTRANSPORTER"/>
    <property type="match status" value="1"/>
</dbReference>
<dbReference type="Gene3D" id="2.160.20.10">
    <property type="entry name" value="Single-stranded right-handed beta-helix, Pectin lyase-like"/>
    <property type="match status" value="1"/>
</dbReference>
<dbReference type="SMART" id="SM00912">
    <property type="entry name" value="Haemagg_act"/>
    <property type="match status" value="1"/>
</dbReference>
<name>A0A3M6QMP8_9BURK</name>
<feature type="domain" description="Filamentous haemagglutinin FhaB/tRNA nuclease CdiA-like TPS" evidence="5">
    <location>
        <begin position="50"/>
        <end position="154"/>
    </location>
</feature>
<evidence type="ECO:0000256" key="4">
    <source>
        <dbReference type="SAM" id="Phobius"/>
    </source>
</evidence>
<dbReference type="Proteomes" id="UP000278006">
    <property type="component" value="Unassembled WGS sequence"/>
</dbReference>
<dbReference type="OrthoDB" id="218680at2"/>
<reference evidence="6 7" key="1">
    <citation type="submission" date="2018-10" db="EMBL/GenBank/DDBJ databases">
        <title>Draft genome of Cortibacter populi DSM10536.</title>
        <authorList>
            <person name="Bernier A.-M."/>
            <person name="Bernard K."/>
        </authorList>
    </citation>
    <scope>NUCLEOTIDE SEQUENCE [LARGE SCALE GENOMIC DNA]</scope>
    <source>
        <strain evidence="6 7">DSM 105136</strain>
    </source>
</reference>
<evidence type="ECO:0000256" key="1">
    <source>
        <dbReference type="ARBA" id="ARBA00004613"/>
    </source>
</evidence>
<evidence type="ECO:0000313" key="6">
    <source>
        <dbReference type="EMBL" id="RMX04235.1"/>
    </source>
</evidence>
<proteinExistence type="predicted"/>
<organism evidence="6 7">
    <name type="scientific">Corticibacter populi</name>
    <dbReference type="NCBI Taxonomy" id="1550736"/>
    <lineage>
        <taxon>Bacteria</taxon>
        <taxon>Pseudomonadati</taxon>
        <taxon>Pseudomonadota</taxon>
        <taxon>Betaproteobacteria</taxon>
        <taxon>Burkholderiales</taxon>
        <taxon>Comamonadaceae</taxon>
        <taxon>Corticibacter</taxon>
    </lineage>
</organism>
<dbReference type="EMBL" id="RDQO01000005">
    <property type="protein sequence ID" value="RMX04235.1"/>
    <property type="molecule type" value="Genomic_DNA"/>
</dbReference>